<reference evidence="1" key="1">
    <citation type="submission" date="2019-03" db="EMBL/GenBank/DDBJ databases">
        <authorList>
            <person name="Mank J."/>
            <person name="Almeida P."/>
        </authorList>
    </citation>
    <scope>NUCLEOTIDE SEQUENCE</scope>
    <source>
        <strain evidence="1">78183</strain>
    </source>
</reference>
<organism evidence="1">
    <name type="scientific">Salix viminalis</name>
    <name type="common">Common osier</name>
    <name type="synonym">Basket willow</name>
    <dbReference type="NCBI Taxonomy" id="40686"/>
    <lineage>
        <taxon>Eukaryota</taxon>
        <taxon>Viridiplantae</taxon>
        <taxon>Streptophyta</taxon>
        <taxon>Embryophyta</taxon>
        <taxon>Tracheophyta</taxon>
        <taxon>Spermatophyta</taxon>
        <taxon>Magnoliopsida</taxon>
        <taxon>eudicotyledons</taxon>
        <taxon>Gunneridae</taxon>
        <taxon>Pentapetalae</taxon>
        <taxon>rosids</taxon>
        <taxon>fabids</taxon>
        <taxon>Malpighiales</taxon>
        <taxon>Salicaceae</taxon>
        <taxon>Saliceae</taxon>
        <taxon>Salix</taxon>
    </lineage>
</organism>
<gene>
    <name evidence="1" type="ORF">SVIM_LOCUS12926</name>
</gene>
<accession>A0A6N2K603</accession>
<sequence length="139" mass="14383">MEPIMPTTPRPGLCISPCGSSYFLASRIVASKSVESLATGRKLLISSLAPKPPARIISSRVMEASMFTSPDLFSSIGEFGETSSCALESTQLAFLLSTAVLGPGLGISFTSSLEQLDSAVSSLVLFSSVSGASSNKITN</sequence>
<dbReference type="AlphaFoldDB" id="A0A6N2K603"/>
<dbReference type="EMBL" id="CAADRP010000002">
    <property type="protein sequence ID" value="VFU21362.1"/>
    <property type="molecule type" value="Genomic_DNA"/>
</dbReference>
<protein>
    <submittedName>
        <fullName evidence="1">Uncharacterized protein</fullName>
    </submittedName>
</protein>
<name>A0A6N2K603_SALVM</name>
<evidence type="ECO:0000313" key="1">
    <source>
        <dbReference type="EMBL" id="VFU21362.1"/>
    </source>
</evidence>
<proteinExistence type="predicted"/>